<evidence type="ECO:0000256" key="1">
    <source>
        <dbReference type="ARBA" id="ARBA00004141"/>
    </source>
</evidence>
<gene>
    <name evidence="9" type="ORF">ZEAMMB73_Zm00001d029803</name>
</gene>
<dbReference type="EMBL" id="CM007647">
    <property type="protein sequence ID" value="ONL99629.1"/>
    <property type="molecule type" value="Genomic_DNA"/>
</dbReference>
<feature type="domain" description="Major facilitator superfamily (MFS) profile" evidence="8">
    <location>
        <begin position="1"/>
        <end position="201"/>
    </location>
</feature>
<evidence type="ECO:0000256" key="6">
    <source>
        <dbReference type="SAM" id="MobiDB-lite"/>
    </source>
</evidence>
<dbReference type="PANTHER" id="PTHR23504:SF1">
    <property type="entry name" value="GH21943P-RELATED"/>
    <property type="match status" value="1"/>
</dbReference>
<protein>
    <submittedName>
        <fullName evidence="9">Major facilitator superfamily protein</fullName>
    </submittedName>
</protein>
<keyword evidence="5 7" id="KW-0472">Membrane</keyword>
<dbReference type="InterPro" id="IPR011701">
    <property type="entry name" value="MFS"/>
</dbReference>
<dbReference type="ExpressionAtlas" id="A0A1D6K7V2">
    <property type="expression patterns" value="baseline and differential"/>
</dbReference>
<keyword evidence="4 7" id="KW-1133">Transmembrane helix</keyword>
<feature type="transmembrane region" description="Helical" evidence="7">
    <location>
        <begin position="395"/>
        <end position="414"/>
    </location>
</feature>
<feature type="transmembrane region" description="Helical" evidence="7">
    <location>
        <begin position="12"/>
        <end position="34"/>
    </location>
</feature>
<dbReference type="PANTHER" id="PTHR23504">
    <property type="entry name" value="MAJOR FACILITATOR SUPERFAMILY DOMAIN-CONTAINING PROTEIN 10"/>
    <property type="match status" value="1"/>
</dbReference>
<feature type="compositionally biased region" description="Low complexity" evidence="6">
    <location>
        <begin position="202"/>
        <end position="217"/>
    </location>
</feature>
<accession>A0A1D6K7V2</accession>
<dbReference type="InterPro" id="IPR020846">
    <property type="entry name" value="MFS_dom"/>
</dbReference>
<dbReference type="InterPro" id="IPR005829">
    <property type="entry name" value="Sugar_transporter_CS"/>
</dbReference>
<dbReference type="AlphaFoldDB" id="A0A1D6K7V2"/>
<dbReference type="PROSITE" id="PS50850">
    <property type="entry name" value="MFS"/>
    <property type="match status" value="1"/>
</dbReference>
<dbReference type="PROSITE" id="PS00216">
    <property type="entry name" value="SUGAR_TRANSPORT_1"/>
    <property type="match status" value="1"/>
</dbReference>
<reference evidence="9" key="1">
    <citation type="submission" date="2015-12" db="EMBL/GenBank/DDBJ databases">
        <title>Update maize B73 reference genome by single molecule sequencing technologies.</title>
        <authorList>
            <consortium name="Maize Genome Sequencing Project"/>
            <person name="Ware D."/>
        </authorList>
    </citation>
    <scope>NUCLEOTIDE SEQUENCE [LARGE SCALE GENOMIC DNA]</scope>
    <source>
        <tissue evidence="9">Seedling</tissue>
    </source>
</reference>
<dbReference type="SUPFAM" id="SSF103473">
    <property type="entry name" value="MFS general substrate transporter"/>
    <property type="match status" value="1"/>
</dbReference>
<feature type="transmembrane region" description="Helical" evidence="7">
    <location>
        <begin position="54"/>
        <end position="77"/>
    </location>
</feature>
<organism evidence="9">
    <name type="scientific">Zea mays</name>
    <name type="common">Maize</name>
    <dbReference type="NCBI Taxonomy" id="4577"/>
    <lineage>
        <taxon>Eukaryota</taxon>
        <taxon>Viridiplantae</taxon>
        <taxon>Streptophyta</taxon>
        <taxon>Embryophyta</taxon>
        <taxon>Tracheophyta</taxon>
        <taxon>Spermatophyta</taxon>
        <taxon>Magnoliopsida</taxon>
        <taxon>Liliopsida</taxon>
        <taxon>Poales</taxon>
        <taxon>Poaceae</taxon>
        <taxon>PACMAD clade</taxon>
        <taxon>Panicoideae</taxon>
        <taxon>Andropogonodae</taxon>
        <taxon>Andropogoneae</taxon>
        <taxon>Tripsacinae</taxon>
        <taxon>Zea</taxon>
    </lineage>
</organism>
<evidence type="ECO:0000256" key="7">
    <source>
        <dbReference type="SAM" id="Phobius"/>
    </source>
</evidence>
<feature type="region of interest" description="Disordered" evidence="6">
    <location>
        <begin position="202"/>
        <end position="222"/>
    </location>
</feature>
<evidence type="ECO:0000256" key="4">
    <source>
        <dbReference type="ARBA" id="ARBA00022989"/>
    </source>
</evidence>
<evidence type="ECO:0000256" key="2">
    <source>
        <dbReference type="ARBA" id="ARBA00022448"/>
    </source>
</evidence>
<dbReference type="InterPro" id="IPR036259">
    <property type="entry name" value="MFS_trans_sf"/>
</dbReference>
<feature type="transmembrane region" description="Helical" evidence="7">
    <location>
        <begin position="151"/>
        <end position="173"/>
    </location>
</feature>
<evidence type="ECO:0000313" key="9">
    <source>
        <dbReference type="EMBL" id="ONL99629.1"/>
    </source>
</evidence>
<keyword evidence="2" id="KW-0813">Transport</keyword>
<sequence length="448" mass="48229">MKNKKREREDRVMEGLGHLLLFAFLFWFSTFMVAPVMTDVTMAALCPGRDECSLAIYLTGLQQAVSGLGALVLTPVVGNLSDRYGRKALLALPATASIVPLGILAYGRTKGYFYAYYVTKTLTAMVCEGTMMTLSLAYVADRVPETRRAAAFGVFSGVCSAGFVGGTVAARFLPVSSTFQVSAVAAVATAVYMKAFLQETDGGASVSSSSSSSSGSGSDEEAACRRPLCLPSSSSSEEAASLPRLPPLRKAPSLSEIAAALTSSSTFCCAAVVTFFHGLGETGLLSALLYFLKAKFHYSKNQYANLLLIIGITGSFSQLTVMPLLVRKLGEQKLLVISLVASCGQAFLYSISWSSWVPYLAASSVILSMLVTPCIRSIVSKKVGPFEQVKKHGSITSHAMQLIVSVNFPVYIYIYEHKWSFFRVFTNEMAGFFLCSTTMTPFALLFNF</sequence>
<proteinExistence type="predicted"/>
<name>A0A1D6K7V2_MAIZE</name>
<keyword evidence="3 7" id="KW-0812">Transmembrane</keyword>
<evidence type="ECO:0000256" key="5">
    <source>
        <dbReference type="ARBA" id="ARBA00023136"/>
    </source>
</evidence>
<dbReference type="GO" id="GO:0016020">
    <property type="term" value="C:membrane"/>
    <property type="evidence" value="ECO:0007669"/>
    <property type="project" value="UniProtKB-SubCell"/>
</dbReference>
<dbReference type="GO" id="GO:0022857">
    <property type="term" value="F:transmembrane transporter activity"/>
    <property type="evidence" value="ECO:0007669"/>
    <property type="project" value="InterPro"/>
</dbReference>
<comment type="subcellular location">
    <subcellularLocation>
        <location evidence="1">Membrane</location>
        <topology evidence="1">Multi-pass membrane protein</topology>
    </subcellularLocation>
</comment>
<feature type="transmembrane region" description="Helical" evidence="7">
    <location>
        <begin position="429"/>
        <end position="446"/>
    </location>
</feature>
<evidence type="ECO:0000259" key="8">
    <source>
        <dbReference type="PROSITE" id="PS50850"/>
    </source>
</evidence>
<feature type="transmembrane region" description="Helical" evidence="7">
    <location>
        <begin position="113"/>
        <end position="139"/>
    </location>
</feature>
<evidence type="ECO:0000256" key="3">
    <source>
        <dbReference type="ARBA" id="ARBA00022692"/>
    </source>
</evidence>
<feature type="transmembrane region" description="Helical" evidence="7">
    <location>
        <begin position="89"/>
        <end position="107"/>
    </location>
</feature>
<dbReference type="Pfam" id="PF07690">
    <property type="entry name" value="MFS_1"/>
    <property type="match status" value="1"/>
</dbReference>
<feature type="transmembrane region" description="Helical" evidence="7">
    <location>
        <begin position="357"/>
        <end position="375"/>
    </location>
</feature>
<feature type="transmembrane region" description="Helical" evidence="7">
    <location>
        <begin position="267"/>
        <end position="291"/>
    </location>
</feature>
<feature type="transmembrane region" description="Helical" evidence="7">
    <location>
        <begin position="303"/>
        <end position="326"/>
    </location>
</feature>
<dbReference type="Gene3D" id="1.20.1250.20">
    <property type="entry name" value="MFS general substrate transporter like domains"/>
    <property type="match status" value="1"/>
</dbReference>